<keyword evidence="3" id="KW-1185">Reference proteome</keyword>
<dbReference type="Proteomes" id="UP000066624">
    <property type="component" value="Chromosome"/>
</dbReference>
<dbReference type="InterPro" id="IPR036457">
    <property type="entry name" value="PPM-type-like_dom_sf"/>
</dbReference>
<proteinExistence type="predicted"/>
<dbReference type="Gene3D" id="3.60.40.10">
    <property type="entry name" value="PPM-type phosphatase domain"/>
    <property type="match status" value="1"/>
</dbReference>
<evidence type="ECO:0000313" key="3">
    <source>
        <dbReference type="Proteomes" id="UP000066624"/>
    </source>
</evidence>
<dbReference type="EMBL" id="CP012154">
    <property type="protein sequence ID" value="AKS40917.1"/>
    <property type="molecule type" value="Genomic_DNA"/>
</dbReference>
<feature type="domain" description="PPM-type phosphatase" evidence="1">
    <location>
        <begin position="13"/>
        <end position="243"/>
    </location>
</feature>
<evidence type="ECO:0000313" key="2">
    <source>
        <dbReference type="EMBL" id="AKS40917.1"/>
    </source>
</evidence>
<dbReference type="InterPro" id="IPR001932">
    <property type="entry name" value="PPM-type_phosphatase-like_dom"/>
</dbReference>
<dbReference type="CDD" id="cd00143">
    <property type="entry name" value="PP2Cc"/>
    <property type="match status" value="1"/>
</dbReference>
<organism evidence="2 3">
    <name type="scientific">Wenzhouxiangella marina</name>
    <dbReference type="NCBI Taxonomy" id="1579979"/>
    <lineage>
        <taxon>Bacteria</taxon>
        <taxon>Pseudomonadati</taxon>
        <taxon>Pseudomonadota</taxon>
        <taxon>Gammaproteobacteria</taxon>
        <taxon>Chromatiales</taxon>
        <taxon>Wenzhouxiangellaceae</taxon>
        <taxon>Wenzhouxiangella</taxon>
    </lineage>
</organism>
<dbReference type="STRING" id="1579979.WM2015_535"/>
<dbReference type="KEGG" id="wma:WM2015_535"/>
<name>A0A0K0XTG8_9GAMM</name>
<dbReference type="OrthoDB" id="9801841at2"/>
<dbReference type="AlphaFoldDB" id="A0A0K0XTG8"/>
<dbReference type="SMART" id="SM00331">
    <property type="entry name" value="PP2C_SIG"/>
    <property type="match status" value="1"/>
</dbReference>
<protein>
    <recommendedName>
        <fullName evidence="1">PPM-type phosphatase domain-containing protein</fullName>
    </recommendedName>
</protein>
<evidence type="ECO:0000259" key="1">
    <source>
        <dbReference type="PROSITE" id="PS51746"/>
    </source>
</evidence>
<dbReference type="RefSeq" id="WP_082169371.1">
    <property type="nucleotide sequence ID" value="NZ_CP012154.1"/>
</dbReference>
<dbReference type="PROSITE" id="PS51746">
    <property type="entry name" value="PPM_2"/>
    <property type="match status" value="1"/>
</dbReference>
<dbReference type="Pfam" id="PF13672">
    <property type="entry name" value="PP2C_2"/>
    <property type="match status" value="1"/>
</dbReference>
<reference evidence="2 3" key="1">
    <citation type="submission" date="2015-07" db="EMBL/GenBank/DDBJ databases">
        <authorList>
            <person name="Noorani M."/>
        </authorList>
    </citation>
    <scope>NUCLEOTIDE SEQUENCE [LARGE SCALE GENOMIC DNA]</scope>
    <source>
        <strain evidence="2 3">KCTC 42284</strain>
    </source>
</reference>
<dbReference type="SMART" id="SM00332">
    <property type="entry name" value="PP2Cc"/>
    <property type="match status" value="1"/>
</dbReference>
<dbReference type="SUPFAM" id="SSF81606">
    <property type="entry name" value="PP2C-like"/>
    <property type="match status" value="1"/>
</dbReference>
<sequence length="267" mass="29295">MSRPSSVPEVRRSVGASETGCVRENNQDAIRLDDDLGLWLVADGMGGHAGGARASEIASEIVAEARESGLALREAVLVAHRSIREEQDVRPEYRDMGTTIVALAEDGTDYEICWVGDSRAYRFSPQTSTLELLTRDHNVAGMLVAAGALSPDEAARHPQRHVLTDCLGLTGEHEPRIGCLQDRWKPGEWLLLCSDGLSGELTDREIERILSESQGIDGARHVLLERTLAAGAHDNVSMVLITSPLPAEMQAARRGWGWLWPFRRRSL</sequence>
<accession>A0A0K0XTG8</accession>
<gene>
    <name evidence="2" type="ORF">WM2015_535</name>
</gene>